<reference evidence="3" key="1">
    <citation type="journal article" date="2024" name="Int. J. Syst. Evol. Microbiol.">
        <title>Methylomarinovum tepidoasis sp. nov., a moderately thermophilic methanotroph of the family Methylothermaceae isolated from a deep-sea hydrothermal field.</title>
        <authorList>
            <person name="Hirayama H."/>
            <person name="Takaki Y."/>
            <person name="Abe M."/>
            <person name="Miyazaki M."/>
            <person name="Uematsu K."/>
            <person name="Matsui Y."/>
            <person name="Takai K."/>
        </authorList>
    </citation>
    <scope>NUCLEOTIDE SEQUENCE [LARGE SCALE GENOMIC DNA]</scope>
    <source>
        <strain evidence="3">IT-9</strain>
    </source>
</reference>
<feature type="domain" description="HTH cro/C1-type" evidence="1">
    <location>
        <begin position="4"/>
        <end position="22"/>
    </location>
</feature>
<keyword evidence="3" id="KW-1185">Reference proteome</keyword>
<evidence type="ECO:0000313" key="3">
    <source>
        <dbReference type="Proteomes" id="UP001321825"/>
    </source>
</evidence>
<accession>A0AAU9CVG9</accession>
<organism evidence="2 3">
    <name type="scientific">Methylomarinovum caldicuralii</name>
    <dbReference type="NCBI Taxonomy" id="438856"/>
    <lineage>
        <taxon>Bacteria</taxon>
        <taxon>Pseudomonadati</taxon>
        <taxon>Pseudomonadota</taxon>
        <taxon>Gammaproteobacteria</taxon>
        <taxon>Methylococcales</taxon>
        <taxon>Methylothermaceae</taxon>
        <taxon>Methylomarinovum</taxon>
    </lineage>
</organism>
<dbReference type="Proteomes" id="UP001321825">
    <property type="component" value="Chromosome"/>
</dbReference>
<evidence type="ECO:0000313" key="2">
    <source>
        <dbReference type="EMBL" id="BCX81922.1"/>
    </source>
</evidence>
<name>A0AAU9CVG9_9GAMM</name>
<dbReference type="EMBL" id="AP024714">
    <property type="protein sequence ID" value="BCX81922.1"/>
    <property type="molecule type" value="Genomic_DNA"/>
</dbReference>
<dbReference type="AlphaFoldDB" id="A0AAU9CVG9"/>
<evidence type="ECO:0000259" key="1">
    <source>
        <dbReference type="PROSITE" id="PS50943"/>
    </source>
</evidence>
<dbReference type="KEGG" id="mcau:MIT9_P1504"/>
<gene>
    <name evidence="2" type="ORF">MIT9_P1504</name>
</gene>
<proteinExistence type="predicted"/>
<sequence length="81" mass="8945">MVGTPENLLKIARALGVTVSDLLGDAVREPQEPYRNATDPRAAILADYQAPEGLRDMAQDKATLLPTSSPFYRNQCLIRFL</sequence>
<dbReference type="PROSITE" id="PS50943">
    <property type="entry name" value="HTH_CROC1"/>
    <property type="match status" value="1"/>
</dbReference>
<protein>
    <recommendedName>
        <fullName evidence="1">HTH cro/C1-type domain-containing protein</fullName>
    </recommendedName>
</protein>
<dbReference type="InterPro" id="IPR001387">
    <property type="entry name" value="Cro/C1-type_HTH"/>
</dbReference>